<dbReference type="STRING" id="765698.Mesci_5569"/>
<dbReference type="Proteomes" id="UP000007471">
    <property type="component" value="Chromosome"/>
</dbReference>
<protein>
    <submittedName>
        <fullName evidence="1">Galactosyltransferase protein</fullName>
    </submittedName>
</protein>
<organism evidence="1 2">
    <name type="scientific">Mesorhizobium ciceri biovar biserrulae (strain HAMBI 2942 / LMG 23838 / WSM1271)</name>
    <dbReference type="NCBI Taxonomy" id="765698"/>
    <lineage>
        <taxon>Bacteria</taxon>
        <taxon>Pseudomonadati</taxon>
        <taxon>Pseudomonadota</taxon>
        <taxon>Alphaproteobacteria</taxon>
        <taxon>Hyphomicrobiales</taxon>
        <taxon>Phyllobacteriaceae</taxon>
        <taxon>Mesorhizobium</taxon>
    </lineage>
</organism>
<dbReference type="InterPro" id="IPR029044">
    <property type="entry name" value="Nucleotide-diphossugar_trans"/>
</dbReference>
<proteinExistence type="predicted"/>
<keyword evidence="1" id="KW-0808">Transferase</keyword>
<reference evidence="2" key="1">
    <citation type="submission" date="2011-01" db="EMBL/GenBank/DDBJ databases">
        <title>Complete sequence of chromosome of Mesorhizobium ciceri bv. biserrulae WSM1271.</title>
        <authorList>
            <person name="Lucas S."/>
            <person name="Copeland A."/>
            <person name="Lapidus A."/>
            <person name="Cheng J.-F."/>
            <person name="Goodwin L."/>
            <person name="Pitluck S."/>
            <person name="Teshima H."/>
            <person name="Detter J.C."/>
            <person name="Han C."/>
            <person name="Tapia R."/>
            <person name="Land M."/>
            <person name="Hauser L."/>
            <person name="Kyrpides N."/>
            <person name="Ivanova N."/>
            <person name="Nandasena K."/>
            <person name="Reeve W.G."/>
            <person name="Howieson J.G."/>
            <person name="O'Hara G."/>
            <person name="Tiwari R.P."/>
            <person name="Woyke T."/>
        </authorList>
    </citation>
    <scope>NUCLEOTIDE SEQUENCE [LARGE SCALE GENOMIC DNA]</scope>
    <source>
        <strain evidence="2">HAMBI 2942 / LMG 23838 / WSM1271</strain>
    </source>
</reference>
<gene>
    <name evidence="1" type="ordered locus">Mesci_5569</name>
</gene>
<dbReference type="GO" id="GO:0016757">
    <property type="term" value="F:glycosyltransferase activity"/>
    <property type="evidence" value="ECO:0007669"/>
    <property type="project" value="UniProtKB-KW"/>
</dbReference>
<evidence type="ECO:0000313" key="2">
    <source>
        <dbReference type="Proteomes" id="UP000007471"/>
    </source>
</evidence>
<dbReference type="KEGG" id="mci:Mesci_5569"/>
<dbReference type="AlphaFoldDB" id="E8TFK0"/>
<dbReference type="EMBL" id="CP002447">
    <property type="protein sequence ID" value="ADV14663.1"/>
    <property type="molecule type" value="Genomic_DNA"/>
</dbReference>
<dbReference type="eggNOG" id="COG0463">
    <property type="taxonomic scope" value="Bacteria"/>
</dbReference>
<sequence>MTAVTFIVPVRHQDNARDWGLLKRNLAQTVTSIANQTNPDWRGIVVANEGADLPVMPDKFSVVWVSFPPNDIHERGDATENDFLDSFRADKGRRVLAGMLNAAGSRFFMIVDDDDLVSSRIVQYASKHPNENGWRIDKGYLWDDGGNVLLCRDQFSHYCGTSLIIRSDLYGLPAKIEDAPIEWIKDTLGSHVRIAPVLAKRGTPLNCLPFRGAVYRVANKGSHSKTPSLMQMYFVSRSALQRPFRVARNLAGLRLLSARHRKEFFGRPE</sequence>
<accession>E8TFK0</accession>
<dbReference type="HOGENOM" id="CLU_082397_0_0_5"/>
<dbReference type="RefSeq" id="WP_013533313.1">
    <property type="nucleotide sequence ID" value="NC_014923.1"/>
</dbReference>
<name>E8TFK0_MESCW</name>
<evidence type="ECO:0000313" key="1">
    <source>
        <dbReference type="EMBL" id="ADV14663.1"/>
    </source>
</evidence>
<keyword evidence="1" id="KW-0328">Glycosyltransferase</keyword>
<dbReference type="PATRIC" id="fig|765698.3.peg.6093"/>
<dbReference type="OrthoDB" id="4614415at2"/>
<dbReference type="SUPFAM" id="SSF53448">
    <property type="entry name" value="Nucleotide-diphospho-sugar transferases"/>
    <property type="match status" value="1"/>
</dbReference>
<dbReference type="GeneID" id="90992890"/>